<dbReference type="PIRSF" id="PIRSF039012">
    <property type="entry name" value="ASP"/>
    <property type="match status" value="1"/>
</dbReference>
<evidence type="ECO:0000256" key="3">
    <source>
        <dbReference type="ARBA" id="ARBA00022801"/>
    </source>
</evidence>
<reference evidence="6" key="2">
    <citation type="submission" date="2018-01" db="EMBL/GenBank/DDBJ databases">
        <authorList>
            <person name="Clerissi C."/>
        </authorList>
    </citation>
    <scope>NUCLEOTIDE SEQUENCE</scope>
    <source>
        <strain evidence="6">Cupriavidus taiwanensis STM 8556</strain>
        <plasmid evidence="6">CBM2613_p</plasmid>
    </source>
</reference>
<dbReference type="InterPro" id="IPR055438">
    <property type="entry name" value="AstE_AspA_cat"/>
</dbReference>
<dbReference type="AlphaFoldDB" id="A0A375HET3"/>
<dbReference type="RefSeq" id="WP_115683844.1">
    <property type="nucleotide sequence ID" value="NZ_LT976979.1"/>
</dbReference>
<dbReference type="PANTHER" id="PTHR37326">
    <property type="entry name" value="BLL3975 PROTEIN"/>
    <property type="match status" value="1"/>
</dbReference>
<evidence type="ECO:0000259" key="5">
    <source>
        <dbReference type="Pfam" id="PF24827"/>
    </source>
</evidence>
<dbReference type="EMBL" id="LT976981">
    <property type="protein sequence ID" value="SOZ74425.1"/>
    <property type="molecule type" value="Genomic_DNA"/>
</dbReference>
<keyword evidence="2" id="KW-0479">Metal-binding</keyword>
<geneLocation type="plasmid" evidence="8">
    <name>cbm2613_p</name>
</geneLocation>
<organism evidence="7">
    <name type="scientific">Cupriavidus taiwanensis</name>
    <dbReference type="NCBI Taxonomy" id="164546"/>
    <lineage>
        <taxon>Bacteria</taxon>
        <taxon>Pseudomonadati</taxon>
        <taxon>Pseudomonadota</taxon>
        <taxon>Betaproteobacteria</taxon>
        <taxon>Burkholderiales</taxon>
        <taxon>Burkholderiaceae</taxon>
        <taxon>Cupriavidus</taxon>
    </lineage>
</organism>
<dbReference type="EMBL" id="LT984809">
    <property type="protein sequence ID" value="SPD48893.1"/>
    <property type="molecule type" value="Genomic_DNA"/>
</dbReference>
<dbReference type="Proteomes" id="UP000256952">
    <property type="component" value="Plasmid CBM2613_p"/>
</dbReference>
<proteinExistence type="predicted"/>
<dbReference type="PANTHER" id="PTHR37326:SF1">
    <property type="entry name" value="BLL3975 PROTEIN"/>
    <property type="match status" value="1"/>
</dbReference>
<accession>A0A375HET3</accession>
<reference evidence="7 8" key="1">
    <citation type="submission" date="2018-01" db="EMBL/GenBank/DDBJ databases">
        <authorList>
            <person name="Gaut B.S."/>
            <person name="Morton B.R."/>
            <person name="Clegg M.T."/>
            <person name="Duvall M.R."/>
        </authorList>
    </citation>
    <scope>NUCLEOTIDE SEQUENCE</scope>
    <source>
        <strain evidence="7">Cupriavidus taiwanensis STM 8555</strain>
        <plasmid evidence="7">I</plasmid>
        <plasmid evidence="8">Plasmid cbm2613_p</plasmid>
    </source>
</reference>
<dbReference type="GO" id="GO:0016811">
    <property type="term" value="F:hydrolase activity, acting on carbon-nitrogen (but not peptide) bonds, in linear amides"/>
    <property type="evidence" value="ECO:0007669"/>
    <property type="project" value="InterPro"/>
</dbReference>
<dbReference type="CDD" id="cd06252">
    <property type="entry name" value="M14_ASTE_ASPA-like"/>
    <property type="match status" value="1"/>
</dbReference>
<geneLocation type="plasmid" evidence="7">
    <name>I</name>
</geneLocation>
<comment type="cofactor">
    <cofactor evidence="1">
        <name>Zn(2+)</name>
        <dbReference type="ChEBI" id="CHEBI:29105"/>
    </cofactor>
</comment>
<gene>
    <name evidence="7" type="ORF">CBM2612_P0238</name>
    <name evidence="6" type="ORF">CBM2613_P10069</name>
</gene>
<feature type="domain" description="Succinylglutamate desuccinylase/Aspartoacylase catalytic" evidence="5">
    <location>
        <begin position="48"/>
        <end position="238"/>
    </location>
</feature>
<evidence type="ECO:0000256" key="2">
    <source>
        <dbReference type="ARBA" id="ARBA00022723"/>
    </source>
</evidence>
<dbReference type="Gene3D" id="3.40.630.10">
    <property type="entry name" value="Zn peptidases"/>
    <property type="match status" value="1"/>
</dbReference>
<evidence type="ECO:0000256" key="1">
    <source>
        <dbReference type="ARBA" id="ARBA00001947"/>
    </source>
</evidence>
<sequence>MSTPTRIWSPIDFNRDGKQSDCLRLPISTDLSAYGWIPIPVVCIRNGDGPTAVLIAGTHGDEYEGQIALMELARSVEPSQIHGRIIILPALNYPAVEAGRRVSPIDEGNLNRVYPGKAHGTATEMIAHYVTEVILPLADVVVDLHSGGRSLEYQPCALIRPSADRERHRQLLELVKVFSAPVSYLTDGNGGGGNTTLAAAAELLGVPVITAELGGGATYRQKGKDIASSGVRRLLSHLGIRKDREVAVADETRMTDVPGREYYLYAESDGLFEPAVAVGVDVTAGQHAGYLHSFCRPTEPPIALSFPASGLIACHRFPTLTRRGDCLYGLMRDISDN</sequence>
<dbReference type="InterPro" id="IPR053138">
    <property type="entry name" value="N-alpha-Ac-DABA_deacetylase"/>
</dbReference>
<name>A0A375HET3_9BURK</name>
<dbReference type="GO" id="GO:0016788">
    <property type="term" value="F:hydrolase activity, acting on ester bonds"/>
    <property type="evidence" value="ECO:0007669"/>
    <property type="project" value="InterPro"/>
</dbReference>
<keyword evidence="3" id="KW-0378">Hydrolase</keyword>
<evidence type="ECO:0000313" key="6">
    <source>
        <dbReference type="EMBL" id="SOZ74425.1"/>
    </source>
</evidence>
<dbReference type="GO" id="GO:0046872">
    <property type="term" value="F:metal ion binding"/>
    <property type="evidence" value="ECO:0007669"/>
    <property type="project" value="UniProtKB-KW"/>
</dbReference>
<dbReference type="SUPFAM" id="SSF53187">
    <property type="entry name" value="Zn-dependent exopeptidases"/>
    <property type="match status" value="1"/>
</dbReference>
<keyword evidence="4" id="KW-0862">Zinc</keyword>
<evidence type="ECO:0000256" key="4">
    <source>
        <dbReference type="ARBA" id="ARBA00022833"/>
    </source>
</evidence>
<dbReference type="InterPro" id="IPR043795">
    <property type="entry name" value="N-alpha-Ac-DABA-like"/>
</dbReference>
<evidence type="ECO:0000313" key="7">
    <source>
        <dbReference type="EMBL" id="SPD48893.1"/>
    </source>
</evidence>
<dbReference type="Pfam" id="PF24827">
    <property type="entry name" value="AstE_AspA_cat"/>
    <property type="match status" value="1"/>
</dbReference>
<geneLocation type="plasmid" evidence="6">
    <name>CBM2613_p</name>
</geneLocation>
<protein>
    <submittedName>
        <fullName evidence="7">Succinylglutamate desuccinylase/aspartoacylase</fullName>
    </submittedName>
</protein>
<evidence type="ECO:0000313" key="8">
    <source>
        <dbReference type="Proteomes" id="UP000256952"/>
    </source>
</evidence>
<keyword evidence="7" id="KW-0614">Plasmid</keyword>